<reference evidence="7 8" key="1">
    <citation type="submission" date="2023-03" db="EMBL/GenBank/DDBJ databases">
        <authorList>
            <person name="Kaur S."/>
            <person name="Espinosa-Saiz D."/>
            <person name="Velazquez E."/>
            <person name="Menendez E."/>
            <person name="diCenzo G.C."/>
        </authorList>
    </citation>
    <scope>NUCLEOTIDE SEQUENCE [LARGE SCALE GENOMIC DNA]</scope>
    <source>
        <strain evidence="7 8">LMG 27395</strain>
    </source>
</reference>
<dbReference type="InterPro" id="IPR036866">
    <property type="entry name" value="RibonucZ/Hydroxyglut_hydro"/>
</dbReference>
<evidence type="ECO:0000313" key="8">
    <source>
        <dbReference type="Proteomes" id="UP001235547"/>
    </source>
</evidence>
<feature type="compositionally biased region" description="Polar residues" evidence="5">
    <location>
        <begin position="13"/>
        <end position="28"/>
    </location>
</feature>
<dbReference type="SUPFAM" id="SSF56281">
    <property type="entry name" value="Metallo-hydrolase/oxidoreductase"/>
    <property type="match status" value="1"/>
</dbReference>
<evidence type="ECO:0000256" key="3">
    <source>
        <dbReference type="ARBA" id="ARBA00022801"/>
    </source>
</evidence>
<feature type="domain" description="Metallo-beta-lactamase" evidence="6">
    <location>
        <begin position="89"/>
        <end position="297"/>
    </location>
</feature>
<keyword evidence="8" id="KW-1185">Reference proteome</keyword>
<dbReference type="InterPro" id="IPR001279">
    <property type="entry name" value="Metallo-B-lactamas"/>
</dbReference>
<proteinExistence type="inferred from homology"/>
<gene>
    <name evidence="7" type="ORF">PYH38_002157</name>
</gene>
<dbReference type="Gene3D" id="3.60.15.10">
    <property type="entry name" value="Ribonuclease Z/Hydroxyacylglutathione hydrolase-like"/>
    <property type="match status" value="1"/>
</dbReference>
<dbReference type="InterPro" id="IPR051013">
    <property type="entry name" value="MBL_superfamily_lactonases"/>
</dbReference>
<keyword evidence="2" id="KW-0479">Metal-binding</keyword>
<organism evidence="7 8">
    <name type="scientific">Sinorhizobium numidicum</name>
    <dbReference type="NCBI Taxonomy" id="680248"/>
    <lineage>
        <taxon>Bacteria</taxon>
        <taxon>Pseudomonadati</taxon>
        <taxon>Pseudomonadota</taxon>
        <taxon>Alphaproteobacteria</taxon>
        <taxon>Hyphomicrobiales</taxon>
        <taxon>Rhizobiaceae</taxon>
        <taxon>Sinorhizobium/Ensifer group</taxon>
        <taxon>Sinorhizobium</taxon>
    </lineage>
</organism>
<dbReference type="CDD" id="cd07720">
    <property type="entry name" value="OPHC2-like_MBL-fold"/>
    <property type="match status" value="1"/>
</dbReference>
<dbReference type="Pfam" id="PF00753">
    <property type="entry name" value="Lactamase_B"/>
    <property type="match status" value="1"/>
</dbReference>
<sequence>MSQAETKPRRIGQQETNMSLDNTSNPGTTARDELVPSRYAVQIGEIEVLVISDGVLPLPTAMLAHDTDPAVRGAWLDDMFLPPDALDWPLNVVVVRSGGQTILVDAGLGLDPALNLPRAGQLVKRLEAAGIDLASVTDVVLTHMHMDHIGGLLVDGVKDRLRPDLRIHVAAAEVKFWEAPDFTHVSMPAGFPDALRAAATRFAEEYRGQLRLFDEEHEVAPGVVVRRTGGHTPGHSVVRLASGGDRLTFAGDAVFAVGFDHPDWHNGFEHDPEEAARVRVRLLTELAATGEQLVATHLPFPSVGRVAVDGDAFRWVPVFWDY</sequence>
<evidence type="ECO:0000256" key="2">
    <source>
        <dbReference type="ARBA" id="ARBA00022723"/>
    </source>
</evidence>
<evidence type="ECO:0000256" key="4">
    <source>
        <dbReference type="ARBA" id="ARBA00022833"/>
    </source>
</evidence>
<evidence type="ECO:0000256" key="5">
    <source>
        <dbReference type="SAM" id="MobiDB-lite"/>
    </source>
</evidence>
<keyword evidence="3" id="KW-0378">Hydrolase</keyword>
<dbReference type="PANTHER" id="PTHR42978:SF6">
    <property type="entry name" value="QUORUM-QUENCHING LACTONASE YTNP-RELATED"/>
    <property type="match status" value="1"/>
</dbReference>
<name>A0ABY8CPX7_9HYPH</name>
<feature type="region of interest" description="Disordered" evidence="5">
    <location>
        <begin position="1"/>
        <end position="33"/>
    </location>
</feature>
<comment type="similarity">
    <text evidence="1">Belongs to the metallo-beta-lactamase superfamily.</text>
</comment>
<protein>
    <submittedName>
        <fullName evidence="7">MBL fold metallo-hydrolase</fullName>
    </submittedName>
</protein>
<evidence type="ECO:0000313" key="7">
    <source>
        <dbReference type="EMBL" id="WEX80679.1"/>
    </source>
</evidence>
<dbReference type="RefSeq" id="WP_280731398.1">
    <property type="nucleotide sequence ID" value="NZ_CP120367.1"/>
</dbReference>
<dbReference type="SMART" id="SM00849">
    <property type="entry name" value="Lactamase_B"/>
    <property type="match status" value="1"/>
</dbReference>
<dbReference type="PANTHER" id="PTHR42978">
    <property type="entry name" value="QUORUM-QUENCHING LACTONASE YTNP-RELATED-RELATED"/>
    <property type="match status" value="1"/>
</dbReference>
<evidence type="ECO:0000259" key="6">
    <source>
        <dbReference type="SMART" id="SM00849"/>
    </source>
</evidence>
<dbReference type="EMBL" id="CP120370">
    <property type="protein sequence ID" value="WEX80679.1"/>
    <property type="molecule type" value="Genomic_DNA"/>
</dbReference>
<keyword evidence="4" id="KW-0862">Zinc</keyword>
<evidence type="ECO:0000256" key="1">
    <source>
        <dbReference type="ARBA" id="ARBA00007749"/>
    </source>
</evidence>
<accession>A0ABY8CPX7</accession>
<dbReference type="Proteomes" id="UP001235547">
    <property type="component" value="Chromosome 2"/>
</dbReference>